<feature type="binding site" evidence="3">
    <location>
        <position position="54"/>
    </location>
    <ligand>
        <name>ATP</name>
        <dbReference type="ChEBI" id="CHEBI:30616"/>
    </ligand>
</feature>
<dbReference type="GO" id="GO:0005524">
    <property type="term" value="F:ATP binding"/>
    <property type="evidence" value="ECO:0007669"/>
    <property type="project" value="UniProtKB-UniRule"/>
</dbReference>
<proteinExistence type="predicted"/>
<dbReference type="InterPro" id="IPR017441">
    <property type="entry name" value="Protein_kinase_ATP_BS"/>
</dbReference>
<dbReference type="GO" id="GO:0004672">
    <property type="term" value="F:protein kinase activity"/>
    <property type="evidence" value="ECO:0007669"/>
    <property type="project" value="InterPro"/>
</dbReference>
<comment type="caution">
    <text evidence="6">The sequence shown here is derived from an EMBL/GenBank/DDBJ whole genome shotgun (WGS) entry which is preliminary data.</text>
</comment>
<feature type="compositionally biased region" description="Polar residues" evidence="4">
    <location>
        <begin position="456"/>
        <end position="468"/>
    </location>
</feature>
<evidence type="ECO:0000313" key="6">
    <source>
        <dbReference type="EMBL" id="KAG7321527.1"/>
    </source>
</evidence>
<evidence type="ECO:0000313" key="7">
    <source>
        <dbReference type="Proteomes" id="UP000824219"/>
    </source>
</evidence>
<name>A0A9D3NIQ9_9TELE</name>
<feature type="region of interest" description="Disordered" evidence="4">
    <location>
        <begin position="658"/>
        <end position="700"/>
    </location>
</feature>
<gene>
    <name evidence="6" type="ORF">KOW79_014385</name>
</gene>
<dbReference type="PROSITE" id="PS00108">
    <property type="entry name" value="PROTEIN_KINASE_ST"/>
    <property type="match status" value="1"/>
</dbReference>
<dbReference type="Pfam" id="PF00069">
    <property type="entry name" value="Pkinase"/>
    <property type="match status" value="1"/>
</dbReference>
<dbReference type="Proteomes" id="UP000824219">
    <property type="component" value="Linkage Group LG17"/>
</dbReference>
<keyword evidence="1 3" id="KW-0547">Nucleotide-binding</keyword>
<dbReference type="InterPro" id="IPR008271">
    <property type="entry name" value="Ser/Thr_kinase_AS"/>
</dbReference>
<dbReference type="PANTHER" id="PTHR47096:SF2">
    <property type="entry name" value="NIK-RELATED PROTEIN KINASE"/>
    <property type="match status" value="1"/>
</dbReference>
<dbReference type="InterPro" id="IPR051700">
    <property type="entry name" value="STE20_Ser-Thr_kinase"/>
</dbReference>
<dbReference type="Gene3D" id="1.10.510.10">
    <property type="entry name" value="Transferase(Phosphotransferase) domain 1"/>
    <property type="match status" value="1"/>
</dbReference>
<keyword evidence="2 3" id="KW-0067">ATP-binding</keyword>
<evidence type="ECO:0000256" key="4">
    <source>
        <dbReference type="SAM" id="MobiDB-lite"/>
    </source>
</evidence>
<dbReference type="SUPFAM" id="SSF56112">
    <property type="entry name" value="Protein kinase-like (PK-like)"/>
    <property type="match status" value="1"/>
</dbReference>
<feature type="domain" description="Protein kinase" evidence="5">
    <location>
        <begin position="25"/>
        <end position="289"/>
    </location>
</feature>
<feature type="compositionally biased region" description="Low complexity" evidence="4">
    <location>
        <begin position="431"/>
        <end position="446"/>
    </location>
</feature>
<dbReference type="SMART" id="SM00220">
    <property type="entry name" value="S_TKc"/>
    <property type="match status" value="1"/>
</dbReference>
<evidence type="ECO:0000259" key="5">
    <source>
        <dbReference type="PROSITE" id="PS50011"/>
    </source>
</evidence>
<reference evidence="6 7" key="1">
    <citation type="submission" date="2021-06" db="EMBL/GenBank/DDBJ databases">
        <title>Chromosome-level genome assembly of the red-tail catfish (Hemibagrus wyckioides).</title>
        <authorList>
            <person name="Shao F."/>
        </authorList>
    </citation>
    <scope>NUCLEOTIDE SEQUENCE [LARGE SCALE GENOMIC DNA]</scope>
    <source>
        <strain evidence="6">EC202008001</strain>
        <tissue evidence="6">Blood</tissue>
    </source>
</reference>
<feature type="compositionally biased region" description="Low complexity" evidence="4">
    <location>
        <begin position="683"/>
        <end position="692"/>
    </location>
</feature>
<keyword evidence="7" id="KW-1185">Reference proteome</keyword>
<dbReference type="PROSITE" id="PS00107">
    <property type="entry name" value="PROTEIN_KINASE_ATP"/>
    <property type="match status" value="1"/>
</dbReference>
<protein>
    <recommendedName>
        <fullName evidence="5">Protein kinase domain-containing protein</fullName>
    </recommendedName>
</protein>
<feature type="compositionally biased region" description="Basic and acidic residues" evidence="4">
    <location>
        <begin position="503"/>
        <end position="514"/>
    </location>
</feature>
<evidence type="ECO:0000256" key="3">
    <source>
        <dbReference type="PROSITE-ProRule" id="PRU10141"/>
    </source>
</evidence>
<feature type="compositionally biased region" description="Basic and acidic residues" evidence="4">
    <location>
        <begin position="307"/>
        <end position="332"/>
    </location>
</feature>
<dbReference type="FunFam" id="1.10.510.10:FF:000421">
    <property type="entry name" value="Serine/threonine-protein kinase PAK 6"/>
    <property type="match status" value="1"/>
</dbReference>
<feature type="compositionally biased region" description="Low complexity" evidence="4">
    <location>
        <begin position="658"/>
        <end position="675"/>
    </location>
</feature>
<feature type="compositionally biased region" description="Polar residues" evidence="4">
    <location>
        <begin position="404"/>
        <end position="415"/>
    </location>
</feature>
<dbReference type="InterPro" id="IPR011009">
    <property type="entry name" value="Kinase-like_dom_sf"/>
</dbReference>
<dbReference type="PROSITE" id="PS50011">
    <property type="entry name" value="PROTEIN_KINASE_DOM"/>
    <property type="match status" value="1"/>
</dbReference>
<organism evidence="6 7">
    <name type="scientific">Hemibagrus wyckioides</name>
    <dbReference type="NCBI Taxonomy" id="337641"/>
    <lineage>
        <taxon>Eukaryota</taxon>
        <taxon>Metazoa</taxon>
        <taxon>Chordata</taxon>
        <taxon>Craniata</taxon>
        <taxon>Vertebrata</taxon>
        <taxon>Euteleostomi</taxon>
        <taxon>Actinopterygii</taxon>
        <taxon>Neopterygii</taxon>
        <taxon>Teleostei</taxon>
        <taxon>Ostariophysi</taxon>
        <taxon>Siluriformes</taxon>
        <taxon>Bagridae</taxon>
        <taxon>Hemibagrus</taxon>
    </lineage>
</organism>
<dbReference type="GO" id="GO:0046330">
    <property type="term" value="P:positive regulation of JNK cascade"/>
    <property type="evidence" value="ECO:0007669"/>
    <property type="project" value="TreeGrafter"/>
</dbReference>
<dbReference type="GO" id="GO:0005829">
    <property type="term" value="C:cytosol"/>
    <property type="evidence" value="ECO:0007669"/>
    <property type="project" value="TreeGrafter"/>
</dbReference>
<feature type="region of interest" description="Disordered" evidence="4">
    <location>
        <begin position="404"/>
        <end position="516"/>
    </location>
</feature>
<evidence type="ECO:0000256" key="2">
    <source>
        <dbReference type="ARBA" id="ARBA00022840"/>
    </source>
</evidence>
<dbReference type="InterPro" id="IPR000719">
    <property type="entry name" value="Prot_kinase_dom"/>
</dbReference>
<sequence length="700" mass="78794">MANDSPVSPLNQIDLCSSQDPEKIFILDKMVGSGSFGEVFKAKHIKTGEPAAIKVIKVNLVNLEDLKSEINLLKTQSHHRNIVEYYGAFVKKGTSVTSGDQLWLAMEFCGGGSVSDLINSTKEKRLSEDWTAVITGEILKGLAHLHKYKIIHRDIKGQNVLLTDRAEVKLVDFGVSKQTDGNNSKQNTFIGTPYWMAPEVINCKDSKGAYDWKSDVWSLGITAIEMAEGEPPLCGMGAFQAMAIIVKDEAPTLSPGNWSDRFQSFIHGCLVKDPSKRLSATELLNHAFICKIRKQIRHVRHEIMAHRNKQKEGQRLAEEMRDGEAEQMERESALGNSPPRQAALSPKMSKQAESERYGKLLQEHVKRKEWEIKHVRSEMKRNYKKLQQQQQHLDLAVDNQIYHSNCPQPQKIHSSNLKRSHARPSYMRNYSAQPQPHQQQLSSSPSSPGPVPQICISPQNDFGVQQKSRSPDSRNHILRNYNSWNADAGQNGKRRSASVSPCRRGEQSSYRDENGNSLRNMMQMSRSQENFQNLGLIDLSSSAPEHLFRQMMDKRERRLYSVPHGNFLDVPQQQLLSPVCHIEEKENAKKDNLHSSYQDPSSLYVQNNLGFVKPNRNQARHSESACGQDFLVMPDMPHKNKHGVINSVKEMIRILGLSPRASPYQSPASSRSPSPGSSPTPSTPCDSPFSPSAEWPVRPS</sequence>
<accession>A0A9D3NIQ9</accession>
<dbReference type="Gene3D" id="3.30.200.20">
    <property type="entry name" value="Phosphorylase Kinase, domain 1"/>
    <property type="match status" value="1"/>
</dbReference>
<dbReference type="PANTHER" id="PTHR47096">
    <property type="entry name" value="MISSHAPEN LIKE KINASE 1"/>
    <property type="match status" value="1"/>
</dbReference>
<dbReference type="AlphaFoldDB" id="A0A9D3NIQ9"/>
<dbReference type="EMBL" id="JAHKSW010000017">
    <property type="protein sequence ID" value="KAG7321527.1"/>
    <property type="molecule type" value="Genomic_DNA"/>
</dbReference>
<evidence type="ECO:0000256" key="1">
    <source>
        <dbReference type="ARBA" id="ARBA00022741"/>
    </source>
</evidence>
<dbReference type="OrthoDB" id="8693905at2759"/>
<feature type="region of interest" description="Disordered" evidence="4">
    <location>
        <begin position="307"/>
        <end position="355"/>
    </location>
</feature>